<dbReference type="HOGENOM" id="CLU_047893_1_1_1"/>
<keyword evidence="3" id="KW-0809">Transit peptide</keyword>
<reference evidence="7 8" key="1">
    <citation type="submission" date="2015-01" db="EMBL/GenBank/DDBJ databases">
        <title>The Genome Sequence of Ochroconis gallopava CBS43764.</title>
        <authorList>
            <consortium name="The Broad Institute Genomics Platform"/>
            <person name="Cuomo C."/>
            <person name="de Hoog S."/>
            <person name="Gorbushina A."/>
            <person name="Stielow B."/>
            <person name="Teixiera M."/>
            <person name="Abouelleil A."/>
            <person name="Chapman S.B."/>
            <person name="Priest M."/>
            <person name="Young S.K."/>
            <person name="Wortman J."/>
            <person name="Nusbaum C."/>
            <person name="Birren B."/>
        </authorList>
    </citation>
    <scope>NUCLEOTIDE SEQUENCE [LARGE SCALE GENOMIC DNA]</scope>
    <source>
        <strain evidence="7 8">CBS 43764</strain>
    </source>
</reference>
<dbReference type="GO" id="GO:0033615">
    <property type="term" value="P:mitochondrial proton-transporting ATP synthase complex assembly"/>
    <property type="evidence" value="ECO:0007669"/>
    <property type="project" value="TreeGrafter"/>
</dbReference>
<dbReference type="Proteomes" id="UP000053259">
    <property type="component" value="Unassembled WGS sequence"/>
</dbReference>
<name>A0A0D2B0B1_9PEZI</name>
<dbReference type="Gene3D" id="3.30.2180.10">
    <property type="entry name" value="ATP12-like"/>
    <property type="match status" value="1"/>
</dbReference>
<dbReference type="PANTHER" id="PTHR21013:SF10">
    <property type="entry name" value="ATP SYNTHASE MITOCHONDRIAL F1 COMPLEX ASSEMBLY FACTOR 2"/>
    <property type="match status" value="1"/>
</dbReference>
<proteinExistence type="inferred from homology"/>
<feature type="region of interest" description="Disordered" evidence="6">
    <location>
        <begin position="33"/>
        <end position="78"/>
    </location>
</feature>
<dbReference type="GO" id="GO:0005739">
    <property type="term" value="C:mitochondrion"/>
    <property type="evidence" value="ECO:0007669"/>
    <property type="project" value="UniProtKB-SubCell"/>
</dbReference>
<dbReference type="EMBL" id="KN847539">
    <property type="protein sequence ID" value="KIW04814.1"/>
    <property type="molecule type" value="Genomic_DNA"/>
</dbReference>
<evidence type="ECO:0000256" key="1">
    <source>
        <dbReference type="ARBA" id="ARBA00004173"/>
    </source>
</evidence>
<dbReference type="PANTHER" id="PTHR21013">
    <property type="entry name" value="ATP SYNTHASE MITOCHONDRIAL F1 COMPLEX ASSEMBLY FACTOR 2/ATP12 PROTEIN, MITOCHONDRIAL PRECURSOR"/>
    <property type="match status" value="1"/>
</dbReference>
<evidence type="ECO:0000313" key="8">
    <source>
        <dbReference type="Proteomes" id="UP000053259"/>
    </source>
</evidence>
<accession>A0A0D2B0B1</accession>
<dbReference type="Gene3D" id="1.10.3580.10">
    <property type="entry name" value="ATP12 ATPase"/>
    <property type="match status" value="1"/>
</dbReference>
<evidence type="ECO:0000256" key="6">
    <source>
        <dbReference type="SAM" id="MobiDB-lite"/>
    </source>
</evidence>
<dbReference type="RefSeq" id="XP_016214683.1">
    <property type="nucleotide sequence ID" value="XM_016357279.1"/>
</dbReference>
<dbReference type="Pfam" id="PF07542">
    <property type="entry name" value="ATP12"/>
    <property type="match status" value="1"/>
</dbReference>
<keyword evidence="5" id="KW-0143">Chaperone</keyword>
<evidence type="ECO:0000313" key="7">
    <source>
        <dbReference type="EMBL" id="KIW04814.1"/>
    </source>
</evidence>
<dbReference type="InterPro" id="IPR023335">
    <property type="entry name" value="ATP12_ortho_dom_sf"/>
</dbReference>
<evidence type="ECO:0008006" key="9">
    <source>
        <dbReference type="Google" id="ProtNLM"/>
    </source>
</evidence>
<evidence type="ECO:0000256" key="5">
    <source>
        <dbReference type="ARBA" id="ARBA00023186"/>
    </source>
</evidence>
<dbReference type="SUPFAM" id="SSF160909">
    <property type="entry name" value="ATP12-like"/>
    <property type="match status" value="1"/>
</dbReference>
<dbReference type="InterPro" id="IPR042272">
    <property type="entry name" value="ATP12_ATP_synth-F1-assembly_N"/>
</dbReference>
<dbReference type="STRING" id="253628.A0A0D2B0B1"/>
<protein>
    <recommendedName>
        <fullName evidence="9">ATP synthase mitochondrial F1 complex assembly factor 2</fullName>
    </recommendedName>
</protein>
<comment type="similarity">
    <text evidence="2">Belongs to the ATP12 family.</text>
</comment>
<dbReference type="FunCoup" id="A0A0D2B0B1">
    <property type="interactions" value="665"/>
</dbReference>
<dbReference type="InterPro" id="IPR011419">
    <property type="entry name" value="ATP12_ATP_synth-F1-assembly"/>
</dbReference>
<gene>
    <name evidence="7" type="ORF">PV09_03999</name>
</gene>
<dbReference type="AlphaFoldDB" id="A0A0D2B0B1"/>
<dbReference type="VEuPathDB" id="FungiDB:PV09_03999"/>
<feature type="compositionally biased region" description="Polar residues" evidence="6">
    <location>
        <begin position="35"/>
        <end position="56"/>
    </location>
</feature>
<dbReference type="OrthoDB" id="5322896at2759"/>
<evidence type="ECO:0000256" key="3">
    <source>
        <dbReference type="ARBA" id="ARBA00022946"/>
    </source>
</evidence>
<evidence type="ECO:0000256" key="4">
    <source>
        <dbReference type="ARBA" id="ARBA00023128"/>
    </source>
</evidence>
<comment type="subcellular location">
    <subcellularLocation>
        <location evidence="1">Mitochondrion</location>
    </subcellularLocation>
</comment>
<evidence type="ECO:0000256" key="2">
    <source>
        <dbReference type="ARBA" id="ARBA00008231"/>
    </source>
</evidence>
<dbReference type="GeneID" id="27311972"/>
<keyword evidence="4" id="KW-0496">Mitochondrion</keyword>
<organism evidence="7 8">
    <name type="scientific">Verruconis gallopava</name>
    <dbReference type="NCBI Taxonomy" id="253628"/>
    <lineage>
        <taxon>Eukaryota</taxon>
        <taxon>Fungi</taxon>
        <taxon>Dikarya</taxon>
        <taxon>Ascomycota</taxon>
        <taxon>Pezizomycotina</taxon>
        <taxon>Dothideomycetes</taxon>
        <taxon>Pleosporomycetidae</taxon>
        <taxon>Venturiales</taxon>
        <taxon>Sympoventuriaceae</taxon>
        <taxon>Verruconis</taxon>
    </lineage>
</organism>
<keyword evidence="8" id="KW-1185">Reference proteome</keyword>
<sequence>MDSVVLLAQTRALQVFCPRATATLSRTRLRTPSTAILSNHRQTFVHTSSSRSATSVPHTEIHSAPPPPPEPTPSASEERLRRRRQQAELLQQAHNAKANPAKPATALRKRFWRHVSVRPTDQGLQVHLDTRAVRTANKEVLVIPKNKHQLAMAIALEWDQLVTAQQALKQHYIPLTSLISRAIDIETADARGDTRVRESIVTMLMRYFTTDTLLCWAPEKDIHGPSAMMGREEEGQSLRDLQMRVATPIISYLTTRVWPGIEINPVLDPDSILPLPQPAMTQEIIRGWITGLKPYELAGLERAVLASKSFLVAARLLVEWSQEFTSLRDAEPAERFGIEDAAQACSLEVSWQTAMWGEVDDTHDVDKEDLRRQLGAAVLLVNGETA</sequence>
<dbReference type="InParanoid" id="A0A0D2B0B1"/>